<evidence type="ECO:0000256" key="1">
    <source>
        <dbReference type="SAM" id="Phobius"/>
    </source>
</evidence>
<keyword evidence="3" id="KW-1185">Reference proteome</keyword>
<protein>
    <submittedName>
        <fullName evidence="2">Uncharacterized protein</fullName>
    </submittedName>
</protein>
<name>A0ABX1WYU1_9BACT</name>
<organism evidence="2 3">
    <name type="scientific">Marinifilum caeruleilacunae</name>
    <dbReference type="NCBI Taxonomy" id="2499076"/>
    <lineage>
        <taxon>Bacteria</taxon>
        <taxon>Pseudomonadati</taxon>
        <taxon>Bacteroidota</taxon>
        <taxon>Bacteroidia</taxon>
        <taxon>Marinilabiliales</taxon>
        <taxon>Marinifilaceae</taxon>
    </lineage>
</organism>
<dbReference type="Proteomes" id="UP000732105">
    <property type="component" value="Unassembled WGS sequence"/>
</dbReference>
<evidence type="ECO:0000313" key="2">
    <source>
        <dbReference type="EMBL" id="NOU61271.1"/>
    </source>
</evidence>
<comment type="caution">
    <text evidence="2">The sequence shown here is derived from an EMBL/GenBank/DDBJ whole genome shotgun (WGS) entry which is preliminary data.</text>
</comment>
<keyword evidence="1" id="KW-0812">Transmembrane</keyword>
<feature type="transmembrane region" description="Helical" evidence="1">
    <location>
        <begin position="35"/>
        <end position="57"/>
    </location>
</feature>
<keyword evidence="1" id="KW-1133">Transmembrane helix</keyword>
<feature type="transmembrane region" description="Helical" evidence="1">
    <location>
        <begin position="7"/>
        <end position="23"/>
    </location>
</feature>
<proteinExistence type="predicted"/>
<keyword evidence="1" id="KW-0472">Membrane</keyword>
<evidence type="ECO:0000313" key="3">
    <source>
        <dbReference type="Proteomes" id="UP000732105"/>
    </source>
</evidence>
<sequence>MNRKLKIFISIVIGFTITTLIRIPMPEYLIDSNVMIQAVLISFAWFLLFVGISNASYRLLGRVKK</sequence>
<gene>
    <name evidence="2" type="ORF">ELS83_15800</name>
</gene>
<dbReference type="RefSeq" id="WP_171596531.1">
    <property type="nucleotide sequence ID" value="NZ_RZNH01000030.1"/>
</dbReference>
<reference evidence="2 3" key="1">
    <citation type="submission" date="2018-12" db="EMBL/GenBank/DDBJ databases">
        <title>Marinifilum JC070 sp. nov., a marine bacterium isolated from Yongle Blue Hole in the South China Sea.</title>
        <authorList>
            <person name="Fu T."/>
        </authorList>
    </citation>
    <scope>NUCLEOTIDE SEQUENCE [LARGE SCALE GENOMIC DNA]</scope>
    <source>
        <strain evidence="2 3">JC070</strain>
    </source>
</reference>
<dbReference type="EMBL" id="RZNH01000030">
    <property type="protein sequence ID" value="NOU61271.1"/>
    <property type="molecule type" value="Genomic_DNA"/>
</dbReference>
<accession>A0ABX1WYU1</accession>